<dbReference type="GO" id="GO:0000118">
    <property type="term" value="C:histone deacetylase complex"/>
    <property type="evidence" value="ECO:0007669"/>
    <property type="project" value="TreeGrafter"/>
</dbReference>
<dbReference type="GO" id="GO:0032454">
    <property type="term" value="F:histone H3K9 demethylase activity"/>
    <property type="evidence" value="ECO:0007669"/>
    <property type="project" value="InterPro"/>
</dbReference>
<evidence type="ECO:0000313" key="6">
    <source>
        <dbReference type="EMBL" id="KVI09373.1"/>
    </source>
</evidence>
<evidence type="ECO:0008006" key="8">
    <source>
        <dbReference type="Google" id="ProtNLM"/>
    </source>
</evidence>
<evidence type="ECO:0000313" key="7">
    <source>
        <dbReference type="Proteomes" id="UP000243975"/>
    </source>
</evidence>
<keyword evidence="7" id="KW-1185">Reference proteome</keyword>
<dbReference type="EMBL" id="LEKV01001063">
    <property type="protein sequence ID" value="KVI09373.1"/>
    <property type="molecule type" value="Genomic_DNA"/>
</dbReference>
<feature type="region of interest" description="Disordered" evidence="5">
    <location>
        <begin position="155"/>
        <end position="199"/>
    </location>
</feature>
<evidence type="ECO:0000256" key="5">
    <source>
        <dbReference type="SAM" id="MobiDB-lite"/>
    </source>
</evidence>
<evidence type="ECO:0000256" key="2">
    <source>
        <dbReference type="ARBA" id="ARBA00006801"/>
    </source>
</evidence>
<dbReference type="InterPro" id="IPR045109">
    <property type="entry name" value="LSDs-like"/>
</dbReference>
<dbReference type="STRING" id="59895.A0A118K5N1"/>
<protein>
    <recommendedName>
        <fullName evidence="8">Zinc-finger domain of monoamine-oxidase A repressor R1</fullName>
    </recommendedName>
</protein>
<comment type="similarity">
    <text evidence="2">Belongs to the JARID1 histone demethylase family.</text>
</comment>
<comment type="subcellular location">
    <subcellularLocation>
        <location evidence="1">Nucleus</location>
    </subcellularLocation>
</comment>
<comment type="caution">
    <text evidence="6">The sequence shown here is derived from an EMBL/GenBank/DDBJ whole genome shotgun (WGS) entry which is preliminary data.</text>
</comment>
<evidence type="ECO:0000256" key="3">
    <source>
        <dbReference type="ARBA" id="ARBA00022723"/>
    </source>
</evidence>
<accession>A0A118K5N1</accession>
<dbReference type="AlphaFoldDB" id="A0A118K5N1"/>
<name>A0A118K5N1_CYNCS</name>
<sequence length="308" mass="36029">MEVLIPDENEVRKYATNEINKRQKVTTCVLGFGRKRKVQELIDSRKRDDQESSMKRTRIPIKKHSHCLQTKDFHGRNIMQNRAIVSKNCFSDDLMKGRDVNTKIDAGSTRKDRNLIKKCGAHRIKGLYGRSKCSISKKTSLNYENDVGDFDEDYREEEDEDDYGFTPYPSRRSNASKYNRKKDQDPIIPDEKLTSEVEDQDDGEIEVNYKDAFLRSVDELNGIERNGKEPYKCHQCKRTDRKIVVPCTKCKEKLYCTRYPQLSEEEIAELCPFCRGNCNCNVCLYSNIKVCDVFYRRENVEEIHVLTN</sequence>
<organism evidence="6 7">
    <name type="scientific">Cynara cardunculus var. scolymus</name>
    <name type="common">Globe artichoke</name>
    <name type="synonym">Cynara scolymus</name>
    <dbReference type="NCBI Taxonomy" id="59895"/>
    <lineage>
        <taxon>Eukaryota</taxon>
        <taxon>Viridiplantae</taxon>
        <taxon>Streptophyta</taxon>
        <taxon>Embryophyta</taxon>
        <taxon>Tracheophyta</taxon>
        <taxon>Spermatophyta</taxon>
        <taxon>Magnoliopsida</taxon>
        <taxon>eudicotyledons</taxon>
        <taxon>Gunneridae</taxon>
        <taxon>Pentapetalae</taxon>
        <taxon>asterids</taxon>
        <taxon>campanulids</taxon>
        <taxon>Asterales</taxon>
        <taxon>Asteraceae</taxon>
        <taxon>Carduoideae</taxon>
        <taxon>Cardueae</taxon>
        <taxon>Carduinae</taxon>
        <taxon>Cynara</taxon>
    </lineage>
</organism>
<dbReference type="Gramene" id="KVI09373">
    <property type="protein sequence ID" value="KVI09373"/>
    <property type="gene ID" value="Ccrd_012233"/>
</dbReference>
<dbReference type="GO" id="GO:0031490">
    <property type="term" value="F:chromatin DNA binding"/>
    <property type="evidence" value="ECO:0007669"/>
    <property type="project" value="TreeGrafter"/>
</dbReference>
<dbReference type="GO" id="GO:0000785">
    <property type="term" value="C:chromatin"/>
    <property type="evidence" value="ECO:0007669"/>
    <property type="project" value="TreeGrafter"/>
</dbReference>
<dbReference type="GO" id="GO:0003712">
    <property type="term" value="F:transcription coregulator activity"/>
    <property type="evidence" value="ECO:0007669"/>
    <property type="project" value="TreeGrafter"/>
</dbReference>
<dbReference type="GO" id="GO:0006357">
    <property type="term" value="P:regulation of transcription by RNA polymerase II"/>
    <property type="evidence" value="ECO:0007669"/>
    <property type="project" value="TreeGrafter"/>
</dbReference>
<gene>
    <name evidence="6" type="ORF">Ccrd_012233</name>
</gene>
<feature type="compositionally biased region" description="Basic and acidic residues" evidence="5">
    <location>
        <begin position="181"/>
        <end position="195"/>
    </location>
</feature>
<reference evidence="6 7" key="1">
    <citation type="journal article" date="2016" name="Sci. Rep.">
        <title>The genome sequence of the outbreeding globe artichoke constructed de novo incorporating a phase-aware low-pass sequencing strategy of F1 progeny.</title>
        <authorList>
            <person name="Scaglione D."/>
            <person name="Reyes-Chin-Wo S."/>
            <person name="Acquadro A."/>
            <person name="Froenicke L."/>
            <person name="Portis E."/>
            <person name="Beitel C."/>
            <person name="Tirone M."/>
            <person name="Mauro R."/>
            <person name="Lo Monaco A."/>
            <person name="Mauromicale G."/>
            <person name="Faccioli P."/>
            <person name="Cattivelli L."/>
            <person name="Rieseberg L."/>
            <person name="Michelmore R."/>
            <person name="Lanteri S."/>
        </authorList>
    </citation>
    <scope>NUCLEOTIDE SEQUENCE [LARGE SCALE GENOMIC DNA]</scope>
    <source>
        <strain evidence="6">2C</strain>
    </source>
</reference>
<dbReference type="GO" id="GO:0046872">
    <property type="term" value="F:metal ion binding"/>
    <property type="evidence" value="ECO:0007669"/>
    <property type="project" value="UniProtKB-KW"/>
</dbReference>
<keyword evidence="3" id="KW-0479">Metal-binding</keyword>
<evidence type="ECO:0000256" key="1">
    <source>
        <dbReference type="ARBA" id="ARBA00004123"/>
    </source>
</evidence>
<keyword evidence="4" id="KW-0539">Nucleus</keyword>
<evidence type="ECO:0000256" key="4">
    <source>
        <dbReference type="ARBA" id="ARBA00023242"/>
    </source>
</evidence>
<dbReference type="Proteomes" id="UP000243975">
    <property type="component" value="Unassembled WGS sequence"/>
</dbReference>
<proteinExistence type="inferred from homology"/>
<dbReference type="PANTHER" id="PTHR12549:SF37">
    <property type="entry name" value="LYSINE-SPECIFIC DEMETHYLASE JMJ26"/>
    <property type="match status" value="1"/>
</dbReference>
<dbReference type="PANTHER" id="PTHR12549">
    <property type="entry name" value="JMJC DOMAIN-CONTAINING HISTONE DEMETHYLATION PROTEIN"/>
    <property type="match status" value="1"/>
</dbReference>